<organism evidence="1 2">
    <name type="scientific">Paxillus rubicundulus Ve08.2h10</name>
    <dbReference type="NCBI Taxonomy" id="930991"/>
    <lineage>
        <taxon>Eukaryota</taxon>
        <taxon>Fungi</taxon>
        <taxon>Dikarya</taxon>
        <taxon>Basidiomycota</taxon>
        <taxon>Agaricomycotina</taxon>
        <taxon>Agaricomycetes</taxon>
        <taxon>Agaricomycetidae</taxon>
        <taxon>Boletales</taxon>
        <taxon>Paxilineae</taxon>
        <taxon>Paxillaceae</taxon>
        <taxon>Paxillus</taxon>
    </lineage>
</organism>
<reference evidence="2" key="2">
    <citation type="submission" date="2015-01" db="EMBL/GenBank/DDBJ databases">
        <title>Evolutionary Origins and Diversification of the Mycorrhizal Mutualists.</title>
        <authorList>
            <consortium name="DOE Joint Genome Institute"/>
            <consortium name="Mycorrhizal Genomics Consortium"/>
            <person name="Kohler A."/>
            <person name="Kuo A."/>
            <person name="Nagy L.G."/>
            <person name="Floudas D."/>
            <person name="Copeland A."/>
            <person name="Barry K.W."/>
            <person name="Cichocki N."/>
            <person name="Veneault-Fourrey C."/>
            <person name="LaButti K."/>
            <person name="Lindquist E.A."/>
            <person name="Lipzen A."/>
            <person name="Lundell T."/>
            <person name="Morin E."/>
            <person name="Murat C."/>
            <person name="Riley R."/>
            <person name="Ohm R."/>
            <person name="Sun H."/>
            <person name="Tunlid A."/>
            <person name="Henrissat B."/>
            <person name="Grigoriev I.V."/>
            <person name="Hibbett D.S."/>
            <person name="Martin F."/>
        </authorList>
    </citation>
    <scope>NUCLEOTIDE SEQUENCE [LARGE SCALE GENOMIC DNA]</scope>
    <source>
        <strain evidence="2">Ve08.2h10</strain>
    </source>
</reference>
<reference evidence="1 2" key="1">
    <citation type="submission" date="2014-04" db="EMBL/GenBank/DDBJ databases">
        <authorList>
            <consortium name="DOE Joint Genome Institute"/>
            <person name="Kuo A."/>
            <person name="Kohler A."/>
            <person name="Jargeat P."/>
            <person name="Nagy L.G."/>
            <person name="Floudas D."/>
            <person name="Copeland A."/>
            <person name="Barry K.W."/>
            <person name="Cichocki N."/>
            <person name="Veneault-Fourrey C."/>
            <person name="LaButti K."/>
            <person name="Lindquist E.A."/>
            <person name="Lipzen A."/>
            <person name="Lundell T."/>
            <person name="Morin E."/>
            <person name="Murat C."/>
            <person name="Sun H."/>
            <person name="Tunlid A."/>
            <person name="Henrissat B."/>
            <person name="Grigoriev I.V."/>
            <person name="Hibbett D.S."/>
            <person name="Martin F."/>
            <person name="Nordberg H.P."/>
            <person name="Cantor M.N."/>
            <person name="Hua S.X."/>
        </authorList>
    </citation>
    <scope>NUCLEOTIDE SEQUENCE [LARGE SCALE GENOMIC DNA]</scope>
    <source>
        <strain evidence="1 2">Ve08.2h10</strain>
    </source>
</reference>
<dbReference type="Proteomes" id="UP000054538">
    <property type="component" value="Unassembled WGS sequence"/>
</dbReference>
<accession>A0A0D0CWG3</accession>
<protein>
    <submittedName>
        <fullName evidence="1">Uncharacterized protein</fullName>
    </submittedName>
</protein>
<sequence length="105" mass="11830">MSPSFLCPFVLCEVISDPTEADRWCMLVEAIAAVRAGYHITKSGSVNRFFIVAIYIRANLTAERYIVMQTTSDGQVSIAQKDFDLTNLDKAVDFLCRDVQPNYKD</sequence>
<gene>
    <name evidence="1" type="ORF">PAXRUDRAFT_492516</name>
</gene>
<name>A0A0D0CWG3_9AGAM</name>
<evidence type="ECO:0000313" key="1">
    <source>
        <dbReference type="EMBL" id="KIK75411.1"/>
    </source>
</evidence>
<dbReference type="InParanoid" id="A0A0D0CWG3"/>
<keyword evidence="2" id="KW-1185">Reference proteome</keyword>
<dbReference type="HOGENOM" id="CLU_2237442_0_0_1"/>
<dbReference type="AlphaFoldDB" id="A0A0D0CWG3"/>
<proteinExistence type="predicted"/>
<dbReference type="OrthoDB" id="2691931at2759"/>
<evidence type="ECO:0000313" key="2">
    <source>
        <dbReference type="Proteomes" id="UP000054538"/>
    </source>
</evidence>
<dbReference type="EMBL" id="KN828128">
    <property type="protein sequence ID" value="KIK75411.1"/>
    <property type="molecule type" value="Genomic_DNA"/>
</dbReference>